<dbReference type="EMBL" id="CP113520">
    <property type="protein sequence ID" value="WAJ31478.1"/>
    <property type="molecule type" value="Genomic_DNA"/>
</dbReference>
<keyword evidence="2" id="KW-1185">Reference proteome</keyword>
<sequence length="124" mass="13852">MTAPSDPLLFTPATTFRLSDDTFLEPDFVVYDRAIGLEGLTAATCRLAIEVSDSSLAYDLGRKATIYAAFGVGELWVIDALRLSTRIHRRPSPTCYQLVRDERAEAELAAERIEAFQLRLSDHM</sequence>
<proteinExistence type="predicted"/>
<evidence type="ECO:0000313" key="2">
    <source>
        <dbReference type="Proteomes" id="UP001163223"/>
    </source>
</evidence>
<name>A0ACD4NXN4_9HYPH</name>
<reference evidence="1" key="1">
    <citation type="submission" date="2022-11" db="EMBL/GenBank/DDBJ databases">
        <title>beta-Carotene-producing bacterium, Jeongeuplla avenae sp. nov., alleviates the salt stress of Arabidopsis seedlings.</title>
        <authorList>
            <person name="Jiang L."/>
            <person name="Lee J."/>
        </authorList>
    </citation>
    <scope>NUCLEOTIDE SEQUENCE</scope>
    <source>
        <strain evidence="1">DY_R2A_6</strain>
    </source>
</reference>
<keyword evidence="1" id="KW-0255">Endonuclease</keyword>
<evidence type="ECO:0000313" key="1">
    <source>
        <dbReference type="EMBL" id="WAJ31478.1"/>
    </source>
</evidence>
<accession>A0ACD4NXN4</accession>
<keyword evidence="1" id="KW-0540">Nuclease</keyword>
<organism evidence="1 2">
    <name type="scientific">Antarcticirhabdus aurantiaca</name>
    <dbReference type="NCBI Taxonomy" id="2606717"/>
    <lineage>
        <taxon>Bacteria</taxon>
        <taxon>Pseudomonadati</taxon>
        <taxon>Pseudomonadota</taxon>
        <taxon>Alphaproteobacteria</taxon>
        <taxon>Hyphomicrobiales</taxon>
        <taxon>Aurantimonadaceae</taxon>
        <taxon>Antarcticirhabdus</taxon>
    </lineage>
</organism>
<keyword evidence="1" id="KW-0378">Hydrolase</keyword>
<gene>
    <name evidence="1" type="ORF">OXU80_15045</name>
</gene>
<dbReference type="Proteomes" id="UP001163223">
    <property type="component" value="Chromosome"/>
</dbReference>
<protein>
    <submittedName>
        <fullName evidence="1">Uma2 family endonuclease</fullName>
    </submittedName>
</protein>